<gene>
    <name evidence="1" type="ORF">FA707_09815</name>
</gene>
<dbReference type="Proteomes" id="UP000298615">
    <property type="component" value="Chromosome"/>
</dbReference>
<dbReference type="OrthoDB" id="9922383at2"/>
<reference evidence="1 2" key="1">
    <citation type="submission" date="2019-04" db="EMBL/GenBank/DDBJ databases">
        <title>Vagococcus sp. nov., isolated from faeces of yaks (Bos grunniens).</title>
        <authorList>
            <person name="Ge Y."/>
        </authorList>
    </citation>
    <scope>NUCLEOTIDE SEQUENCE [LARGE SCALE GENOMIC DNA]</scope>
    <source>
        <strain evidence="1 2">MN-17</strain>
    </source>
</reference>
<protein>
    <submittedName>
        <fullName evidence="1">Uncharacterized protein</fullName>
    </submittedName>
</protein>
<evidence type="ECO:0000313" key="2">
    <source>
        <dbReference type="Proteomes" id="UP000298615"/>
    </source>
</evidence>
<dbReference type="RefSeq" id="WP_136954028.1">
    <property type="nucleotide sequence ID" value="NZ_CP039712.1"/>
</dbReference>
<evidence type="ECO:0000313" key="1">
    <source>
        <dbReference type="EMBL" id="QCI87206.1"/>
    </source>
</evidence>
<dbReference type="KEGG" id="vao:FA707_09815"/>
<sequence>MLIEVVEIVLIFLITTYSAIFLSLGLWVIQMKQVSTKLSNQPEKLEAYFENLTQRKVFLRSMANYLFIMLVFSILLAMTFWREKPIYAVFLFGWGLFHLAYKYWQKKDQFHIMIQKKTKNK</sequence>
<organism evidence="1 2">
    <name type="scientific">Vagococcus zengguangii</name>
    <dbReference type="NCBI Taxonomy" id="2571750"/>
    <lineage>
        <taxon>Bacteria</taxon>
        <taxon>Bacillati</taxon>
        <taxon>Bacillota</taxon>
        <taxon>Bacilli</taxon>
        <taxon>Lactobacillales</taxon>
        <taxon>Enterococcaceae</taxon>
        <taxon>Vagococcus</taxon>
    </lineage>
</organism>
<name>A0A4D7D0G4_9ENTE</name>
<dbReference type="AlphaFoldDB" id="A0A4D7D0G4"/>
<proteinExistence type="predicted"/>
<accession>A0A4D7D0G4</accession>
<dbReference type="EMBL" id="CP039712">
    <property type="protein sequence ID" value="QCI87206.1"/>
    <property type="molecule type" value="Genomic_DNA"/>
</dbReference>
<keyword evidence="2" id="KW-1185">Reference proteome</keyword>